<keyword evidence="6" id="KW-1185">Reference proteome</keyword>
<evidence type="ECO:0000256" key="3">
    <source>
        <dbReference type="ARBA" id="ARBA00023163"/>
    </source>
</evidence>
<protein>
    <submittedName>
        <fullName evidence="5">Response regulator transcription factor</fullName>
    </submittedName>
</protein>
<reference evidence="5" key="1">
    <citation type="submission" date="2021-02" db="EMBL/GenBank/DDBJ databases">
        <title>Natrosporangium hydrolyticum gen. nov., sp. nov, a haloalkaliphilic actinobacterium from a soda solonchak soil.</title>
        <authorList>
            <person name="Sorokin D.Y."/>
            <person name="Khijniak T.V."/>
            <person name="Zakharycheva A.P."/>
            <person name="Boueva O.V."/>
            <person name="Ariskina E.V."/>
            <person name="Hahnke R.L."/>
            <person name="Bunk B."/>
            <person name="Sproer C."/>
            <person name="Schumann P."/>
            <person name="Evtushenko L.I."/>
            <person name="Kublanov I.V."/>
        </authorList>
    </citation>
    <scope>NUCLEOTIDE SEQUENCE</scope>
    <source>
        <strain evidence="5">DSM 106523</strain>
    </source>
</reference>
<dbReference type="InterPro" id="IPR016032">
    <property type="entry name" value="Sig_transdc_resp-reg_C-effctor"/>
</dbReference>
<dbReference type="Pfam" id="PF00196">
    <property type="entry name" value="GerE"/>
    <property type="match status" value="1"/>
</dbReference>
<keyword evidence="2" id="KW-0238">DNA-binding</keyword>
<dbReference type="KEGG" id="nhy:JQS43_24090"/>
<evidence type="ECO:0000313" key="5">
    <source>
        <dbReference type="EMBL" id="QSB14524.1"/>
    </source>
</evidence>
<gene>
    <name evidence="5" type="ORF">JQS43_24090</name>
</gene>
<dbReference type="EMBL" id="CP070499">
    <property type="protein sequence ID" value="QSB14524.1"/>
    <property type="molecule type" value="Genomic_DNA"/>
</dbReference>
<dbReference type="CDD" id="cd06170">
    <property type="entry name" value="LuxR_C_like"/>
    <property type="match status" value="1"/>
</dbReference>
<dbReference type="Gene3D" id="1.10.10.10">
    <property type="entry name" value="Winged helix-like DNA-binding domain superfamily/Winged helix DNA-binding domain"/>
    <property type="match status" value="1"/>
</dbReference>
<dbReference type="PROSITE" id="PS50043">
    <property type="entry name" value="HTH_LUXR_2"/>
    <property type="match status" value="1"/>
</dbReference>
<dbReference type="GO" id="GO:0003677">
    <property type="term" value="F:DNA binding"/>
    <property type="evidence" value="ECO:0007669"/>
    <property type="project" value="UniProtKB-KW"/>
</dbReference>
<keyword evidence="1" id="KW-0805">Transcription regulation</keyword>
<evidence type="ECO:0000256" key="2">
    <source>
        <dbReference type="ARBA" id="ARBA00023125"/>
    </source>
</evidence>
<dbReference type="SMART" id="SM00421">
    <property type="entry name" value="HTH_LUXR"/>
    <property type="match status" value="1"/>
</dbReference>
<keyword evidence="3" id="KW-0804">Transcription</keyword>
<organism evidence="5 6">
    <name type="scientific">Natronosporangium hydrolyticum</name>
    <dbReference type="NCBI Taxonomy" id="2811111"/>
    <lineage>
        <taxon>Bacteria</taxon>
        <taxon>Bacillati</taxon>
        <taxon>Actinomycetota</taxon>
        <taxon>Actinomycetes</taxon>
        <taxon>Micromonosporales</taxon>
        <taxon>Micromonosporaceae</taxon>
        <taxon>Natronosporangium</taxon>
    </lineage>
</organism>
<dbReference type="GO" id="GO:0006355">
    <property type="term" value="P:regulation of DNA-templated transcription"/>
    <property type="evidence" value="ECO:0007669"/>
    <property type="project" value="InterPro"/>
</dbReference>
<dbReference type="SUPFAM" id="SSF46894">
    <property type="entry name" value="C-terminal effector domain of the bipartite response regulators"/>
    <property type="match status" value="1"/>
</dbReference>
<dbReference type="RefSeq" id="WP_239676661.1">
    <property type="nucleotide sequence ID" value="NZ_CP070499.1"/>
</dbReference>
<proteinExistence type="predicted"/>
<evidence type="ECO:0000256" key="1">
    <source>
        <dbReference type="ARBA" id="ARBA00023015"/>
    </source>
</evidence>
<sequence length="168" mass="18059">MVVDGAPSTVDQEASSAVSARHVILMVEDLTDFDPACWGNQRVSAAVLMSAPLEEVGCAVDIVRHGGLWVSPGVLSRLASAGDRLPQRVLPQEADWLTSLTPRQRDVYDLALAGLSNEGISRRLQVAATTVRTHMRAILRKAQCANRRELLVKAAGRAVPNSEVQPQG</sequence>
<dbReference type="InterPro" id="IPR000792">
    <property type="entry name" value="Tscrpt_reg_LuxR_C"/>
</dbReference>
<dbReference type="InterPro" id="IPR036388">
    <property type="entry name" value="WH-like_DNA-bd_sf"/>
</dbReference>
<dbReference type="PANTHER" id="PTHR44688:SF25">
    <property type="entry name" value="HTH LUXR-TYPE DOMAIN-CONTAINING PROTEIN"/>
    <property type="match status" value="1"/>
</dbReference>
<evidence type="ECO:0000259" key="4">
    <source>
        <dbReference type="PROSITE" id="PS50043"/>
    </source>
</evidence>
<evidence type="ECO:0000313" key="6">
    <source>
        <dbReference type="Proteomes" id="UP000662857"/>
    </source>
</evidence>
<dbReference type="PROSITE" id="PS00622">
    <property type="entry name" value="HTH_LUXR_1"/>
    <property type="match status" value="1"/>
</dbReference>
<dbReference type="PANTHER" id="PTHR44688">
    <property type="entry name" value="DNA-BINDING TRANSCRIPTIONAL ACTIVATOR DEVR_DOSR"/>
    <property type="match status" value="1"/>
</dbReference>
<dbReference type="AlphaFoldDB" id="A0A895Y9T1"/>
<dbReference type="PRINTS" id="PR00038">
    <property type="entry name" value="HTHLUXR"/>
</dbReference>
<feature type="domain" description="HTH luxR-type" evidence="4">
    <location>
        <begin position="93"/>
        <end position="158"/>
    </location>
</feature>
<accession>A0A895Y9T1</accession>
<name>A0A895Y9T1_9ACTN</name>
<dbReference type="Proteomes" id="UP000662857">
    <property type="component" value="Chromosome"/>
</dbReference>